<proteinExistence type="predicted"/>
<dbReference type="Proteomes" id="UP000594508">
    <property type="component" value="Chromosome"/>
</dbReference>
<name>A0A7S9RCQ7_9BACT</name>
<protein>
    <submittedName>
        <fullName evidence="1">Uncharacterized protein</fullName>
    </submittedName>
</protein>
<dbReference type="EMBL" id="CP060707">
    <property type="protein sequence ID" value="QPH89383.1"/>
    <property type="molecule type" value="Genomic_DNA"/>
</dbReference>
<dbReference type="AlphaFoldDB" id="A0A7S9RCQ7"/>
<organism evidence="1 2">
    <name type="scientific">Campylobacter concisus</name>
    <dbReference type="NCBI Taxonomy" id="199"/>
    <lineage>
        <taxon>Bacteria</taxon>
        <taxon>Pseudomonadati</taxon>
        <taxon>Campylobacterota</taxon>
        <taxon>Epsilonproteobacteria</taxon>
        <taxon>Campylobacterales</taxon>
        <taxon>Campylobacteraceae</taxon>
        <taxon>Campylobacter</taxon>
    </lineage>
</organism>
<dbReference type="RefSeq" id="WP_107916083.1">
    <property type="nucleotide sequence ID" value="NZ_CP060707.1"/>
</dbReference>
<gene>
    <name evidence="1" type="ORF">CVT00_06880</name>
</gene>
<sequence>MLPNKPQDYPNSFPARVWYTHLIEEIGDEAIEKLGFYPNERLLDTTKALVAKQDQALANFFSQRIFWGIFYSSNGGIEESLGVGNRRIIPLIWFRQIADSKFANSLKEVAKIAKSNLEQLLYEGILYQEFFELQILVKKDSIEWLKNNATKNEVLSHHGFNNMLGYKYFLKRIREGLMFSNQALENGFDEKKLPRFSEMVAQGDGAFLPCPLVKNDLHFGGGKWQIEYEFVTDGDY</sequence>
<accession>A0A7S9RCQ7</accession>
<reference evidence="1 2" key="1">
    <citation type="journal article" date="2018" name="Emerg. Microbes Infect.">
        <title>Genomic analysis of oral Campylobacter concisus strains identified a potential bacterial molecular marker associated with active Crohn's disease.</title>
        <authorList>
            <person name="Liu F."/>
            <person name="Ma R."/>
            <person name="Tay C.Y.A."/>
            <person name="Octavia S."/>
            <person name="Lan R."/>
            <person name="Chung H.K.L."/>
            <person name="Riordan S.M."/>
            <person name="Grimm M.C."/>
            <person name="Leong R.W."/>
            <person name="Tanaka M.M."/>
            <person name="Connor S."/>
            <person name="Zhang L."/>
        </authorList>
    </citation>
    <scope>NUCLEOTIDE SEQUENCE [LARGE SCALE GENOMIC DNA]</scope>
    <source>
        <strain evidence="1 2">P1CDO2</strain>
    </source>
</reference>
<evidence type="ECO:0000313" key="1">
    <source>
        <dbReference type="EMBL" id="QPH89383.1"/>
    </source>
</evidence>
<evidence type="ECO:0000313" key="2">
    <source>
        <dbReference type="Proteomes" id="UP000594508"/>
    </source>
</evidence>